<feature type="region of interest" description="Disordered" evidence="1">
    <location>
        <begin position="1"/>
        <end position="288"/>
    </location>
</feature>
<evidence type="ECO:0000256" key="1">
    <source>
        <dbReference type="SAM" id="MobiDB-lite"/>
    </source>
</evidence>
<gene>
    <name evidence="2" type="ORF">EV356DRAFT_507932</name>
</gene>
<dbReference type="EMBL" id="ML991833">
    <property type="protein sequence ID" value="KAF2230975.1"/>
    <property type="molecule type" value="Genomic_DNA"/>
</dbReference>
<organism evidence="2 3">
    <name type="scientific">Viridothelium virens</name>
    <name type="common">Speckled blister lichen</name>
    <name type="synonym">Trypethelium virens</name>
    <dbReference type="NCBI Taxonomy" id="1048519"/>
    <lineage>
        <taxon>Eukaryota</taxon>
        <taxon>Fungi</taxon>
        <taxon>Dikarya</taxon>
        <taxon>Ascomycota</taxon>
        <taxon>Pezizomycotina</taxon>
        <taxon>Dothideomycetes</taxon>
        <taxon>Dothideomycetes incertae sedis</taxon>
        <taxon>Trypetheliales</taxon>
        <taxon>Trypetheliaceae</taxon>
        <taxon>Viridothelium</taxon>
    </lineage>
</organism>
<proteinExistence type="predicted"/>
<feature type="compositionally biased region" description="Polar residues" evidence="1">
    <location>
        <begin position="22"/>
        <end position="49"/>
    </location>
</feature>
<accession>A0A6A6GYY8</accession>
<feature type="compositionally biased region" description="Pro residues" evidence="1">
    <location>
        <begin position="94"/>
        <end position="103"/>
    </location>
</feature>
<dbReference type="OrthoDB" id="5385910at2759"/>
<feature type="compositionally biased region" description="Polar residues" evidence="1">
    <location>
        <begin position="169"/>
        <end position="185"/>
    </location>
</feature>
<keyword evidence="3" id="KW-1185">Reference proteome</keyword>
<name>A0A6A6GYY8_VIRVR</name>
<sequence>MPPIPVYSDRPINPAKAEDAEPQTSSPHTNTGNQPSSNLASTTTGQSPRQYAPAAPGAAPAPAPTGSITSNVPEVHAVPQQLEPTRTIPAASDGPPPPQPGSVPVPGATAPMTASQNTGSIPPPPRPGDAPQTTPTSSQSAAITPAPSTTTAGAPQGPPSQFSIPPPTQNAAPTRSTTGGTTLSYEGQYGTGAGQTGGVPPAMLSAQSRGESAVNPEHPPGYVQNPYADMMSASQRAANDEAGGAGGVPVSSGEGEGGLWDTAKKWVGEAGKGLQQLEEETWKRVNGK</sequence>
<dbReference type="AlphaFoldDB" id="A0A6A6GYY8"/>
<evidence type="ECO:0000313" key="3">
    <source>
        <dbReference type="Proteomes" id="UP000800092"/>
    </source>
</evidence>
<reference evidence="2" key="1">
    <citation type="journal article" date="2020" name="Stud. Mycol.">
        <title>101 Dothideomycetes genomes: a test case for predicting lifestyles and emergence of pathogens.</title>
        <authorList>
            <person name="Haridas S."/>
            <person name="Albert R."/>
            <person name="Binder M."/>
            <person name="Bloem J."/>
            <person name="Labutti K."/>
            <person name="Salamov A."/>
            <person name="Andreopoulos B."/>
            <person name="Baker S."/>
            <person name="Barry K."/>
            <person name="Bills G."/>
            <person name="Bluhm B."/>
            <person name="Cannon C."/>
            <person name="Castanera R."/>
            <person name="Culley D."/>
            <person name="Daum C."/>
            <person name="Ezra D."/>
            <person name="Gonzalez J."/>
            <person name="Henrissat B."/>
            <person name="Kuo A."/>
            <person name="Liang C."/>
            <person name="Lipzen A."/>
            <person name="Lutzoni F."/>
            <person name="Magnuson J."/>
            <person name="Mondo S."/>
            <person name="Nolan M."/>
            <person name="Ohm R."/>
            <person name="Pangilinan J."/>
            <person name="Park H.-J."/>
            <person name="Ramirez L."/>
            <person name="Alfaro M."/>
            <person name="Sun H."/>
            <person name="Tritt A."/>
            <person name="Yoshinaga Y."/>
            <person name="Zwiers L.-H."/>
            <person name="Turgeon B."/>
            <person name="Goodwin S."/>
            <person name="Spatafora J."/>
            <person name="Crous P."/>
            <person name="Grigoriev I."/>
        </authorList>
    </citation>
    <scope>NUCLEOTIDE SEQUENCE</scope>
    <source>
        <strain evidence="2">Tuck. ex Michener</strain>
    </source>
</reference>
<feature type="compositionally biased region" description="Low complexity" evidence="1">
    <location>
        <begin position="130"/>
        <end position="155"/>
    </location>
</feature>
<evidence type="ECO:0000313" key="2">
    <source>
        <dbReference type="EMBL" id="KAF2230975.1"/>
    </source>
</evidence>
<protein>
    <submittedName>
        <fullName evidence="2">Uncharacterized protein</fullName>
    </submittedName>
</protein>
<dbReference type="Proteomes" id="UP000800092">
    <property type="component" value="Unassembled WGS sequence"/>
</dbReference>